<dbReference type="EMBL" id="SMBP01000012">
    <property type="protein sequence ID" value="TCU59030.1"/>
    <property type="molecule type" value="Genomic_DNA"/>
</dbReference>
<comment type="caution">
    <text evidence="2">The sequence shown here is derived from an EMBL/GenBank/DDBJ whole genome shotgun (WGS) entry which is preliminary data.</text>
</comment>
<dbReference type="AlphaFoldDB" id="A0A4R3TC03"/>
<evidence type="ECO:0000313" key="2">
    <source>
        <dbReference type="EMBL" id="TCU59030.1"/>
    </source>
</evidence>
<sequence length="444" mass="52158">MMNALRAWWTKTDRMKELKKINLGYLLLSTLFYYSTVWEDIEWLCYLLYYGIPFLYLCYHYEWVIDCIRICMRSCLKYYLGAILFMALLSLVLPCLYQTYDFSYFLIRILQIGKEGLKILFLFLIFIRYISPEGDYLLFMKYFVLATCMYILGTCVIIAIPGLRDLLLQLNKADENTIRLAYLPSYITRFGWCGFSGFTYTLRCSLAAMFLCYIIYLQQEQSFTFHTILLMIVILGNFFYGRIGIAVTAIYVFLLFVVLWMKKRMLWKRLLLMMVITCGMLSIAFLLSEQVRVWLRWVFQSFINYSEQGSFSTTSTQSLKEMYFTPNGKTLLLGDGYYTDADGLYYMGTDVGLFRAVLFGGIGFQMLRYTLLGSLLFEYKRCLPVHLHRLLLLLPILFIIYEMKGESICPIISILFGVALLITYQKERKKSGETYGYFHHNSGL</sequence>
<dbReference type="Proteomes" id="UP000295773">
    <property type="component" value="Unassembled WGS sequence"/>
</dbReference>
<feature type="transmembrane region" description="Helical" evidence="1">
    <location>
        <begin position="352"/>
        <end position="371"/>
    </location>
</feature>
<feature type="transmembrane region" description="Helical" evidence="1">
    <location>
        <begin position="105"/>
        <end position="130"/>
    </location>
</feature>
<feature type="transmembrane region" description="Helical" evidence="1">
    <location>
        <begin position="142"/>
        <end position="163"/>
    </location>
</feature>
<accession>A0A4R3TC03</accession>
<feature type="transmembrane region" description="Helical" evidence="1">
    <location>
        <begin position="198"/>
        <end position="216"/>
    </location>
</feature>
<keyword evidence="3" id="KW-1185">Reference proteome</keyword>
<evidence type="ECO:0000256" key="1">
    <source>
        <dbReference type="SAM" id="Phobius"/>
    </source>
</evidence>
<keyword evidence="1" id="KW-0472">Membrane</keyword>
<feature type="transmembrane region" description="Helical" evidence="1">
    <location>
        <begin position="76"/>
        <end position="99"/>
    </location>
</feature>
<feature type="transmembrane region" description="Helical" evidence="1">
    <location>
        <begin position="21"/>
        <end position="37"/>
    </location>
</feature>
<evidence type="ECO:0008006" key="4">
    <source>
        <dbReference type="Google" id="ProtNLM"/>
    </source>
</evidence>
<proteinExistence type="predicted"/>
<feature type="transmembrane region" description="Helical" evidence="1">
    <location>
        <begin position="407"/>
        <end position="424"/>
    </location>
</feature>
<dbReference type="RefSeq" id="WP_132224957.1">
    <property type="nucleotide sequence ID" value="NZ_JANKBG010000012.1"/>
</dbReference>
<gene>
    <name evidence="2" type="ORF">EDD61_11258</name>
</gene>
<keyword evidence="1" id="KW-1133">Transmembrane helix</keyword>
<feature type="transmembrane region" description="Helical" evidence="1">
    <location>
        <begin position="245"/>
        <end position="261"/>
    </location>
</feature>
<feature type="transmembrane region" description="Helical" evidence="1">
    <location>
        <begin position="270"/>
        <end position="288"/>
    </location>
</feature>
<protein>
    <recommendedName>
        <fullName evidence="4">O-antigen ligase-like membrane protein</fullName>
    </recommendedName>
</protein>
<name>A0A4R3TC03_9FIRM</name>
<evidence type="ECO:0000313" key="3">
    <source>
        <dbReference type="Proteomes" id="UP000295773"/>
    </source>
</evidence>
<feature type="transmembrane region" description="Helical" evidence="1">
    <location>
        <begin position="43"/>
        <end position="64"/>
    </location>
</feature>
<keyword evidence="1" id="KW-0812">Transmembrane</keyword>
<organism evidence="2 3">
    <name type="scientific">Longicatena caecimuris</name>
    <dbReference type="NCBI Taxonomy" id="1796635"/>
    <lineage>
        <taxon>Bacteria</taxon>
        <taxon>Bacillati</taxon>
        <taxon>Bacillota</taxon>
        <taxon>Erysipelotrichia</taxon>
        <taxon>Erysipelotrichales</taxon>
        <taxon>Erysipelotrichaceae</taxon>
        <taxon>Longicatena</taxon>
    </lineage>
</organism>
<feature type="transmembrane region" description="Helical" evidence="1">
    <location>
        <begin position="383"/>
        <end position="401"/>
    </location>
</feature>
<reference evidence="2 3" key="1">
    <citation type="submission" date="2019-03" db="EMBL/GenBank/DDBJ databases">
        <title>Genomic Encyclopedia of Type Strains, Phase IV (KMG-IV): sequencing the most valuable type-strain genomes for metagenomic binning, comparative biology and taxonomic classification.</title>
        <authorList>
            <person name="Goeker M."/>
        </authorList>
    </citation>
    <scope>NUCLEOTIDE SEQUENCE [LARGE SCALE GENOMIC DNA]</scope>
    <source>
        <strain evidence="2 3">DSM 29481</strain>
    </source>
</reference>